<keyword evidence="3 7" id="KW-0812">Transmembrane</keyword>
<keyword evidence="4" id="KW-0256">Endoplasmic reticulum</keyword>
<protein>
    <recommendedName>
        <fullName evidence="8">EXPERA domain-containing protein</fullName>
    </recommendedName>
</protein>
<comment type="similarity">
    <text evidence="2">Belongs to the TMEM97/sigma-2 receptor family.</text>
</comment>
<keyword evidence="5 7" id="KW-1133">Transmembrane helix</keyword>
<dbReference type="PANTHER" id="PTHR31204:SF1">
    <property type="entry name" value="SIGMA INTRACELLULAR RECEPTOR 2"/>
    <property type="match status" value="1"/>
</dbReference>
<feature type="transmembrane region" description="Helical" evidence="7">
    <location>
        <begin position="12"/>
        <end position="32"/>
    </location>
</feature>
<reference evidence="9" key="1">
    <citation type="submission" date="2021-01" db="EMBL/GenBank/DDBJ databases">
        <authorList>
            <person name="Corre E."/>
            <person name="Pelletier E."/>
            <person name="Niang G."/>
            <person name="Scheremetjew M."/>
            <person name="Finn R."/>
            <person name="Kale V."/>
            <person name="Holt S."/>
            <person name="Cochrane G."/>
            <person name="Meng A."/>
            <person name="Brown T."/>
            <person name="Cohen L."/>
        </authorList>
    </citation>
    <scope>NUCLEOTIDE SEQUENCE</scope>
    <source>
        <strain evidence="9">10249 10 AB</strain>
    </source>
</reference>
<evidence type="ECO:0000256" key="6">
    <source>
        <dbReference type="ARBA" id="ARBA00023136"/>
    </source>
</evidence>
<evidence type="ECO:0000256" key="3">
    <source>
        <dbReference type="ARBA" id="ARBA00022692"/>
    </source>
</evidence>
<dbReference type="AlphaFoldDB" id="A0A7S4AC64"/>
<feature type="transmembrane region" description="Helical" evidence="7">
    <location>
        <begin position="64"/>
        <end position="86"/>
    </location>
</feature>
<evidence type="ECO:0000256" key="4">
    <source>
        <dbReference type="ARBA" id="ARBA00022824"/>
    </source>
</evidence>
<dbReference type="EMBL" id="HBIX01004478">
    <property type="protein sequence ID" value="CAE0710808.1"/>
    <property type="molecule type" value="Transcribed_RNA"/>
</dbReference>
<dbReference type="PROSITE" id="PS51751">
    <property type="entry name" value="EXPERA"/>
    <property type="match status" value="1"/>
</dbReference>
<feature type="transmembrane region" description="Helical" evidence="7">
    <location>
        <begin position="152"/>
        <end position="170"/>
    </location>
</feature>
<accession>A0A7S4AC64</accession>
<name>A0A7S4AC64_9STRA</name>
<evidence type="ECO:0000259" key="8">
    <source>
        <dbReference type="PROSITE" id="PS51751"/>
    </source>
</evidence>
<dbReference type="InterPro" id="IPR051987">
    <property type="entry name" value="Sigma-2_receptor-like"/>
</dbReference>
<comment type="subcellular location">
    <subcellularLocation>
        <location evidence="1">Endoplasmic reticulum membrane</location>
        <topology evidence="1">Multi-pass membrane protein</topology>
    </subcellularLocation>
</comment>
<feature type="domain" description="EXPERA" evidence="8">
    <location>
        <begin position="8"/>
        <end position="166"/>
    </location>
</feature>
<dbReference type="PIRSF" id="PIRSF031032">
    <property type="entry name" value="TMP_97_prd"/>
    <property type="match status" value="1"/>
</dbReference>
<dbReference type="Pfam" id="PF05241">
    <property type="entry name" value="EBP"/>
    <property type="match status" value="1"/>
</dbReference>
<evidence type="ECO:0000256" key="5">
    <source>
        <dbReference type="ARBA" id="ARBA00022989"/>
    </source>
</evidence>
<dbReference type="PANTHER" id="PTHR31204">
    <property type="entry name" value="SIGMA INTRACELLULAR RECEPTOR 2"/>
    <property type="match status" value="1"/>
</dbReference>
<evidence type="ECO:0000313" key="9">
    <source>
        <dbReference type="EMBL" id="CAE0710808.1"/>
    </source>
</evidence>
<gene>
    <name evidence="9" type="ORF">PAUS00366_LOCUS3535</name>
</gene>
<dbReference type="InterPro" id="IPR016964">
    <property type="entry name" value="Sigma2_recept"/>
</dbReference>
<proteinExistence type="inferred from homology"/>
<keyword evidence="6 7" id="KW-0472">Membrane</keyword>
<sequence>MKVIEGSTRLAFLGFFLSHIPITLLVDSQGLFGPYYPKALTGITAWYCNLSGDVLMKNAPSTEYAWFSSVIGCEILFQVPFFVAAIKMIMAGRSNNRNESSQSQLQLQQIYPEWFRIACIIYGSHVSTTLVPIIATFIASREMTIGQKCATIAIYSPYLLFPVTLMWLAAKESFAEIKEGKKLEGKRE</sequence>
<evidence type="ECO:0000256" key="2">
    <source>
        <dbReference type="ARBA" id="ARBA00009096"/>
    </source>
</evidence>
<dbReference type="GO" id="GO:0005789">
    <property type="term" value="C:endoplasmic reticulum membrane"/>
    <property type="evidence" value="ECO:0007669"/>
    <property type="project" value="UniProtKB-SubCell"/>
</dbReference>
<feature type="transmembrane region" description="Helical" evidence="7">
    <location>
        <begin position="114"/>
        <end position="140"/>
    </location>
</feature>
<dbReference type="InterPro" id="IPR033118">
    <property type="entry name" value="EXPERA"/>
</dbReference>
<evidence type="ECO:0000256" key="7">
    <source>
        <dbReference type="PIRNR" id="PIRNR031032"/>
    </source>
</evidence>
<evidence type="ECO:0000256" key="1">
    <source>
        <dbReference type="ARBA" id="ARBA00004477"/>
    </source>
</evidence>
<organism evidence="9">
    <name type="scientific">Pseudo-nitzschia australis</name>
    <dbReference type="NCBI Taxonomy" id="44445"/>
    <lineage>
        <taxon>Eukaryota</taxon>
        <taxon>Sar</taxon>
        <taxon>Stramenopiles</taxon>
        <taxon>Ochrophyta</taxon>
        <taxon>Bacillariophyta</taxon>
        <taxon>Bacillariophyceae</taxon>
        <taxon>Bacillariophycidae</taxon>
        <taxon>Bacillariales</taxon>
        <taxon>Bacillariaceae</taxon>
        <taxon>Pseudo-nitzschia</taxon>
    </lineage>
</organism>